<reference evidence="1 2" key="1">
    <citation type="submission" date="2024-01" db="EMBL/GenBank/DDBJ databases">
        <title>Genome assemblies of Stephania.</title>
        <authorList>
            <person name="Yang L."/>
        </authorList>
    </citation>
    <scope>NUCLEOTIDE SEQUENCE [LARGE SCALE GENOMIC DNA]</scope>
    <source>
        <strain evidence="1">YNDBR</strain>
        <tissue evidence="1">Leaf</tissue>
    </source>
</reference>
<dbReference type="EMBL" id="JBBNAF010000004">
    <property type="protein sequence ID" value="KAK9151688.1"/>
    <property type="molecule type" value="Genomic_DNA"/>
</dbReference>
<dbReference type="PANTHER" id="PTHR46481:SF11">
    <property type="entry name" value="ZINC FINGER BED DOMAIN-CONTAINING PROTEIN RICESLEEPER 2-LIKE"/>
    <property type="match status" value="1"/>
</dbReference>
<evidence type="ECO:0000313" key="1">
    <source>
        <dbReference type="EMBL" id="KAK9151688.1"/>
    </source>
</evidence>
<dbReference type="InterPro" id="IPR052035">
    <property type="entry name" value="ZnF_BED_domain_contain"/>
</dbReference>
<dbReference type="Proteomes" id="UP001420932">
    <property type="component" value="Unassembled WGS sequence"/>
</dbReference>
<protein>
    <submittedName>
        <fullName evidence="1">Uncharacterized protein</fullName>
    </submittedName>
</protein>
<proteinExistence type="predicted"/>
<sequence length="100" mass="11773">MRCCAHIHNLIVKDGMSVMKVVLEKIRESVSFWRSTPKRVEKFKEACGQLGLSYSKKLALDFTTRWNSTFMMLETALNYKDVFPYLKQRETLYKSLLTNE</sequence>
<dbReference type="PANTHER" id="PTHR46481">
    <property type="entry name" value="ZINC FINGER BED DOMAIN-CONTAINING PROTEIN 4"/>
    <property type="match status" value="1"/>
</dbReference>
<gene>
    <name evidence="1" type="ORF">Syun_009997</name>
</gene>
<evidence type="ECO:0000313" key="2">
    <source>
        <dbReference type="Proteomes" id="UP001420932"/>
    </source>
</evidence>
<dbReference type="SUPFAM" id="SSF53098">
    <property type="entry name" value="Ribonuclease H-like"/>
    <property type="match status" value="1"/>
</dbReference>
<accession>A0AAP0PP78</accession>
<dbReference type="InterPro" id="IPR012337">
    <property type="entry name" value="RNaseH-like_sf"/>
</dbReference>
<comment type="caution">
    <text evidence="1">The sequence shown here is derived from an EMBL/GenBank/DDBJ whole genome shotgun (WGS) entry which is preliminary data.</text>
</comment>
<name>A0AAP0PP78_9MAGN</name>
<keyword evidence="2" id="KW-1185">Reference proteome</keyword>
<dbReference type="AlphaFoldDB" id="A0AAP0PP78"/>
<organism evidence="1 2">
    <name type="scientific">Stephania yunnanensis</name>
    <dbReference type="NCBI Taxonomy" id="152371"/>
    <lineage>
        <taxon>Eukaryota</taxon>
        <taxon>Viridiplantae</taxon>
        <taxon>Streptophyta</taxon>
        <taxon>Embryophyta</taxon>
        <taxon>Tracheophyta</taxon>
        <taxon>Spermatophyta</taxon>
        <taxon>Magnoliopsida</taxon>
        <taxon>Ranunculales</taxon>
        <taxon>Menispermaceae</taxon>
        <taxon>Menispermoideae</taxon>
        <taxon>Cissampelideae</taxon>
        <taxon>Stephania</taxon>
    </lineage>
</organism>